<dbReference type="EMBL" id="QFQP01000009">
    <property type="protein sequence ID" value="PZR13490.1"/>
    <property type="molecule type" value="Genomic_DNA"/>
</dbReference>
<comment type="cofactor">
    <cofactor evidence="1">
        <name>thiamine diphosphate</name>
        <dbReference type="ChEBI" id="CHEBI:58937"/>
    </cofactor>
</comment>
<evidence type="ECO:0000313" key="5">
    <source>
        <dbReference type="EMBL" id="PZR13490.1"/>
    </source>
</evidence>
<dbReference type="InterPro" id="IPR005474">
    <property type="entry name" value="Transketolase_N"/>
</dbReference>
<evidence type="ECO:0000256" key="1">
    <source>
        <dbReference type="ARBA" id="ARBA00001964"/>
    </source>
</evidence>
<dbReference type="Proteomes" id="UP000249061">
    <property type="component" value="Unassembled WGS sequence"/>
</dbReference>
<feature type="domain" description="Transketolase N-terminal" evidence="4">
    <location>
        <begin position="24"/>
        <end position="262"/>
    </location>
</feature>
<dbReference type="AlphaFoldDB" id="A0A2W5TD77"/>
<name>A0A2W5TD77_9BACT</name>
<dbReference type="CDD" id="cd02012">
    <property type="entry name" value="TPP_TK"/>
    <property type="match status" value="1"/>
</dbReference>
<gene>
    <name evidence="5" type="ORF">DI536_12075</name>
</gene>
<comment type="similarity">
    <text evidence="2">Belongs to the transketolase family.</text>
</comment>
<reference evidence="5 6" key="1">
    <citation type="submission" date="2017-08" db="EMBL/GenBank/DDBJ databases">
        <title>Infants hospitalized years apart are colonized by the same room-sourced microbial strains.</title>
        <authorList>
            <person name="Brooks B."/>
            <person name="Olm M.R."/>
            <person name="Firek B.A."/>
            <person name="Baker R."/>
            <person name="Thomas B.C."/>
            <person name="Morowitz M.J."/>
            <person name="Banfield J.F."/>
        </authorList>
    </citation>
    <scope>NUCLEOTIDE SEQUENCE [LARGE SCALE GENOMIC DNA]</scope>
    <source>
        <strain evidence="5">S2_003_000_R2_14</strain>
    </source>
</reference>
<dbReference type="InterPro" id="IPR029061">
    <property type="entry name" value="THDP-binding"/>
</dbReference>
<dbReference type="PANTHER" id="PTHR47514">
    <property type="entry name" value="TRANSKETOLASE N-TERMINAL SECTION-RELATED"/>
    <property type="match status" value="1"/>
</dbReference>
<proteinExistence type="inferred from homology"/>
<evidence type="ECO:0000256" key="2">
    <source>
        <dbReference type="ARBA" id="ARBA00007131"/>
    </source>
</evidence>
<evidence type="ECO:0000256" key="3">
    <source>
        <dbReference type="ARBA" id="ARBA00023052"/>
    </source>
</evidence>
<dbReference type="PANTHER" id="PTHR47514:SF1">
    <property type="entry name" value="TRANSKETOLASE N-TERMINAL SECTION-RELATED"/>
    <property type="match status" value="1"/>
</dbReference>
<dbReference type="SUPFAM" id="SSF52518">
    <property type="entry name" value="Thiamin diphosphate-binding fold (THDP-binding)"/>
    <property type="match status" value="1"/>
</dbReference>
<sequence>MRSAAELTEVRRRVARTVLGMYKQANAGHIGSSLSCLEILIDALNRSGPDDQLILSKGHAAAGLYATLADAGRLDAALIDTFYKDGTLLAAHPPCGRQLKSIPFGTGSLGHGLSLATGLAFSQRITGRKFHVYAVLSDGDCNEGSTWEAAMYAAQHGLDNLTVIVDRNGLQGFGSTQDVIELEPFADKWRAFGFDVETSNNGNDFQSLHGAYDTLNAKSGKPRCIVARTVKGHGVSYMANKMEWHYLPMSDEQYALALQELG</sequence>
<protein>
    <submittedName>
        <fullName evidence="5">Transketolase</fullName>
    </submittedName>
</protein>
<keyword evidence="3" id="KW-0786">Thiamine pyrophosphate</keyword>
<dbReference type="Pfam" id="PF00456">
    <property type="entry name" value="Transketolase_N"/>
    <property type="match status" value="1"/>
</dbReference>
<evidence type="ECO:0000313" key="6">
    <source>
        <dbReference type="Proteomes" id="UP000249061"/>
    </source>
</evidence>
<accession>A0A2W5TD77</accession>
<evidence type="ECO:0000259" key="4">
    <source>
        <dbReference type="Pfam" id="PF00456"/>
    </source>
</evidence>
<comment type="caution">
    <text evidence="5">The sequence shown here is derived from an EMBL/GenBank/DDBJ whole genome shotgun (WGS) entry which is preliminary data.</text>
</comment>
<organism evidence="5 6">
    <name type="scientific">Archangium gephyra</name>
    <dbReference type="NCBI Taxonomy" id="48"/>
    <lineage>
        <taxon>Bacteria</taxon>
        <taxon>Pseudomonadati</taxon>
        <taxon>Myxococcota</taxon>
        <taxon>Myxococcia</taxon>
        <taxon>Myxococcales</taxon>
        <taxon>Cystobacterineae</taxon>
        <taxon>Archangiaceae</taxon>
        <taxon>Archangium</taxon>
    </lineage>
</organism>
<dbReference type="Gene3D" id="3.40.50.970">
    <property type="match status" value="1"/>
</dbReference>